<dbReference type="Pfam" id="PF01435">
    <property type="entry name" value="Peptidase_M48"/>
    <property type="match status" value="1"/>
</dbReference>
<accession>B3PL98</accession>
<dbReference type="GO" id="GO:0004222">
    <property type="term" value="F:metalloendopeptidase activity"/>
    <property type="evidence" value="ECO:0007669"/>
    <property type="project" value="InterPro"/>
</dbReference>
<evidence type="ECO:0000256" key="4">
    <source>
        <dbReference type="ARBA" id="ARBA00022692"/>
    </source>
</evidence>
<evidence type="ECO:0000256" key="6">
    <source>
        <dbReference type="ARBA" id="ARBA00022801"/>
    </source>
</evidence>
<evidence type="ECO:0000256" key="10">
    <source>
        <dbReference type="ARBA" id="ARBA00023136"/>
    </source>
</evidence>
<organism evidence="13 14">
    <name type="scientific">Cellvibrio japonicus (strain Ueda107)</name>
    <name type="common">Pseudomonas fluorescens subsp. cellulosa</name>
    <dbReference type="NCBI Taxonomy" id="498211"/>
    <lineage>
        <taxon>Bacteria</taxon>
        <taxon>Pseudomonadati</taxon>
        <taxon>Pseudomonadota</taxon>
        <taxon>Gammaproteobacteria</taxon>
        <taxon>Cellvibrionales</taxon>
        <taxon>Cellvibrionaceae</taxon>
        <taxon>Cellvibrio</taxon>
    </lineage>
</organism>
<evidence type="ECO:0000256" key="7">
    <source>
        <dbReference type="ARBA" id="ARBA00022833"/>
    </source>
</evidence>
<evidence type="ECO:0000256" key="11">
    <source>
        <dbReference type="SAM" id="Phobius"/>
    </source>
</evidence>
<dbReference type="Gene3D" id="3.30.2010.10">
    <property type="entry name" value="Metalloproteases ('zincins'), catalytic domain"/>
    <property type="match status" value="1"/>
</dbReference>
<keyword evidence="6" id="KW-0378">Hydrolase</keyword>
<keyword evidence="10 11" id="KW-0472">Membrane</keyword>
<evidence type="ECO:0000256" key="8">
    <source>
        <dbReference type="ARBA" id="ARBA00022989"/>
    </source>
</evidence>
<dbReference type="eggNOG" id="COG0501">
    <property type="taxonomic scope" value="Bacteria"/>
</dbReference>
<dbReference type="InterPro" id="IPR001915">
    <property type="entry name" value="Peptidase_M48"/>
</dbReference>
<evidence type="ECO:0000256" key="9">
    <source>
        <dbReference type="ARBA" id="ARBA00023049"/>
    </source>
</evidence>
<keyword evidence="5" id="KW-0479">Metal-binding</keyword>
<keyword evidence="8 11" id="KW-1133">Transmembrane helix</keyword>
<dbReference type="AlphaFoldDB" id="B3PL98"/>
<dbReference type="HOGENOM" id="CLU_024494_0_0_6"/>
<dbReference type="GO" id="GO:0046872">
    <property type="term" value="F:metal ion binding"/>
    <property type="evidence" value="ECO:0007669"/>
    <property type="project" value="UniProtKB-KW"/>
</dbReference>
<keyword evidence="2" id="KW-1003">Cell membrane</keyword>
<keyword evidence="9" id="KW-0482">Metalloprotease</keyword>
<sequence>MDFFEQQDLAKRNTLRLVLLLVSAVISLIVITCVFLAFFFYYFAGNNPLLVEQRYSDSLLLNLWNSLSVQTILTIAIGITLVVILGGLFKYSQLRGGGRAVAAAMGGRLISGLTQDPDERKILNVVEEMAIASGTAVPPVYVMEEDAINAFAAGFHPQDAVIGITRGCIRQLTRDELQGVIAHEFSHIFHGDMRLNMRLIATLHGILLIGLVGEFLLRHGSRRRVRSSKDSGNGIVVLGLGLFIIGYTGIFFGNLIKAAVSRQREFLADASAVQFTRNPDGIAGALKKIGGAIRGSQLTRENAAEFSHMYFSQGIKSFTNLMATHPPLETRIRRIQPRWDGKFITAVTPLKPTASQTAGYTGFINTPNAQQTAMLAAVDAQIQQIAQPTQEHIAYARQQLTQIPQYIKEATADSFSARGLVLGLIMDRHHSMRDQQWQLLRRLWSEEHLNTLKPIADKVKDLSPALRLPLLELCLPTLKQLTQTQRDDFLQGLQILIQADNKISLLEWSLYRIVLHNTTEHSPQRQRDLQDLNKECQLLLSMLAYAGAPEQLQAQAAFTQAVTHLDMAPMPLLPKSSVQLAALDTALEQLNLVRPLQKPRLLKAMGECVLHDQRVSVDEAELFRAIADSLDCPVPPFIQTTGPM</sequence>
<feature type="transmembrane region" description="Helical" evidence="11">
    <location>
        <begin position="63"/>
        <end position="89"/>
    </location>
</feature>
<evidence type="ECO:0000256" key="3">
    <source>
        <dbReference type="ARBA" id="ARBA00022670"/>
    </source>
</evidence>
<dbReference type="PANTHER" id="PTHR43221:SF2">
    <property type="entry name" value="PROTEASE HTPX HOMOLOG"/>
    <property type="match status" value="1"/>
</dbReference>
<name>B3PL98_CELJU</name>
<dbReference type="GO" id="GO:0006508">
    <property type="term" value="P:proteolysis"/>
    <property type="evidence" value="ECO:0007669"/>
    <property type="project" value="UniProtKB-KW"/>
</dbReference>
<evidence type="ECO:0000313" key="14">
    <source>
        <dbReference type="Proteomes" id="UP000001036"/>
    </source>
</evidence>
<evidence type="ECO:0000256" key="5">
    <source>
        <dbReference type="ARBA" id="ARBA00022723"/>
    </source>
</evidence>
<keyword evidence="14" id="KW-1185">Reference proteome</keyword>
<feature type="transmembrane region" description="Helical" evidence="11">
    <location>
        <begin position="237"/>
        <end position="256"/>
    </location>
</feature>
<gene>
    <name evidence="13" type="ordered locus">CJA_0922</name>
</gene>
<dbReference type="EMBL" id="CP000934">
    <property type="protein sequence ID" value="ACE84561.1"/>
    <property type="molecule type" value="Genomic_DNA"/>
</dbReference>
<keyword evidence="4 11" id="KW-0812">Transmembrane</keyword>
<dbReference type="OrthoDB" id="15218at2"/>
<dbReference type="PANTHER" id="PTHR43221">
    <property type="entry name" value="PROTEASE HTPX"/>
    <property type="match status" value="1"/>
</dbReference>
<comment type="cofactor">
    <cofactor evidence="1">
        <name>Zn(2+)</name>
        <dbReference type="ChEBI" id="CHEBI:29105"/>
    </cofactor>
</comment>
<feature type="transmembrane region" description="Helical" evidence="11">
    <location>
        <begin position="17"/>
        <end position="43"/>
    </location>
</feature>
<dbReference type="RefSeq" id="WP_012486570.1">
    <property type="nucleotide sequence ID" value="NC_010995.1"/>
</dbReference>
<keyword evidence="7" id="KW-0862">Zinc</keyword>
<proteinExistence type="predicted"/>
<evidence type="ECO:0000256" key="1">
    <source>
        <dbReference type="ARBA" id="ARBA00001947"/>
    </source>
</evidence>
<protein>
    <submittedName>
        <fullName evidence="13">Zn-dependent protease with chaperone function</fullName>
    </submittedName>
</protein>
<evidence type="ECO:0000313" key="13">
    <source>
        <dbReference type="EMBL" id="ACE84561.1"/>
    </source>
</evidence>
<dbReference type="Proteomes" id="UP000001036">
    <property type="component" value="Chromosome"/>
</dbReference>
<dbReference type="KEGG" id="cja:CJA_0922"/>
<evidence type="ECO:0000259" key="12">
    <source>
        <dbReference type="Pfam" id="PF01435"/>
    </source>
</evidence>
<reference evidence="13 14" key="1">
    <citation type="journal article" date="2008" name="J. Bacteriol.">
        <title>Insights into plant cell wall degradation from the genome sequence of the soil bacterium Cellvibrio japonicus.</title>
        <authorList>
            <person name="Deboy R.T."/>
            <person name="Mongodin E.F."/>
            <person name="Fouts D.E."/>
            <person name="Tailford L.E."/>
            <person name="Khouri H."/>
            <person name="Emerson J.B."/>
            <person name="Mohamoud Y."/>
            <person name="Watkins K."/>
            <person name="Henrissat B."/>
            <person name="Gilbert H.J."/>
            <person name="Nelson K.E."/>
        </authorList>
    </citation>
    <scope>NUCLEOTIDE SEQUENCE [LARGE SCALE GENOMIC DNA]</scope>
    <source>
        <strain evidence="13 14">Ueda107</strain>
    </source>
</reference>
<keyword evidence="3 13" id="KW-0645">Protease</keyword>
<evidence type="ECO:0000256" key="2">
    <source>
        <dbReference type="ARBA" id="ARBA00022475"/>
    </source>
</evidence>
<feature type="transmembrane region" description="Helical" evidence="11">
    <location>
        <begin position="199"/>
        <end position="217"/>
    </location>
</feature>
<dbReference type="CDD" id="cd07340">
    <property type="entry name" value="M48B_Htpx_like"/>
    <property type="match status" value="1"/>
</dbReference>
<dbReference type="InterPro" id="IPR050083">
    <property type="entry name" value="HtpX_protease"/>
</dbReference>
<dbReference type="STRING" id="498211.CJA_0922"/>
<feature type="domain" description="Peptidase M48" evidence="12">
    <location>
        <begin position="119"/>
        <end position="336"/>
    </location>
</feature>